<dbReference type="Proteomes" id="UP000030170">
    <property type="component" value="Unassembled WGS sequence"/>
</dbReference>
<dbReference type="AlphaFoldDB" id="A0A098THV2"/>
<proteinExistence type="predicted"/>
<protein>
    <recommendedName>
        <fullName evidence="3">Peptidase M10 serralysin C-terminal domain-containing protein</fullName>
    </recommendedName>
</protein>
<evidence type="ECO:0008006" key="3">
    <source>
        <dbReference type="Google" id="ProtNLM"/>
    </source>
</evidence>
<gene>
    <name evidence="1" type="ORF">DO97_17645</name>
</gene>
<dbReference type="EMBL" id="JJML01000064">
    <property type="protein sequence ID" value="KGF71586.1"/>
    <property type="molecule type" value="Genomic_DNA"/>
</dbReference>
<evidence type="ECO:0000313" key="1">
    <source>
        <dbReference type="EMBL" id="KGF71586.1"/>
    </source>
</evidence>
<sequence length="62" mass="6409">MANFTLKTGIDNINGGTGNDIFIATYNDGMTGTFAIGDSLNGDAGIDTLKITPIRGSCNHTT</sequence>
<organism evidence="1 2">
    <name type="scientific">Neosynechococcus sphagnicola sy1</name>
    <dbReference type="NCBI Taxonomy" id="1497020"/>
    <lineage>
        <taxon>Bacteria</taxon>
        <taxon>Bacillati</taxon>
        <taxon>Cyanobacteriota</taxon>
        <taxon>Cyanophyceae</taxon>
        <taxon>Neosynechococcales</taxon>
        <taxon>Neosynechococcaceae</taxon>
        <taxon>Neosynechococcus</taxon>
    </lineage>
</organism>
<accession>A0A098THV2</accession>
<comment type="caution">
    <text evidence="1">The sequence shown here is derived from an EMBL/GenBank/DDBJ whole genome shotgun (WGS) entry which is preliminary data.</text>
</comment>
<reference evidence="1 2" key="1">
    <citation type="journal article" date="2014" name="Mol. Ecol.">
        <title>Evolution of Synechococcus.</title>
        <authorList>
            <person name="Dvorak P."/>
            <person name="Casamatta D."/>
            <person name="Hasler P."/>
            <person name="Poulickova A."/>
            <person name="Ondrej V."/>
            <person name="Sanges R."/>
        </authorList>
    </citation>
    <scope>NUCLEOTIDE SEQUENCE [LARGE SCALE GENOMIC DNA]</scope>
    <source>
        <strain evidence="1 2">CAUP A 1101</strain>
    </source>
</reference>
<keyword evidence="2" id="KW-1185">Reference proteome</keyword>
<dbReference type="STRING" id="1497020.DO97_17645"/>
<name>A0A098THV2_9CYAN</name>
<dbReference type="RefSeq" id="WP_036536419.1">
    <property type="nucleotide sequence ID" value="NZ_JJML01000064.1"/>
</dbReference>
<evidence type="ECO:0000313" key="2">
    <source>
        <dbReference type="Proteomes" id="UP000030170"/>
    </source>
</evidence>